<proteinExistence type="predicted"/>
<evidence type="ECO:0000313" key="1">
    <source>
        <dbReference type="EMBL" id="THG54230.1"/>
    </source>
</evidence>
<accession>A0AC61S6J8</accession>
<keyword evidence="2" id="KW-1185">Reference proteome</keyword>
<name>A0AC61S6J8_9BACT</name>
<organism evidence="1 2">
    <name type="scientific">Muribaculum caecicola</name>
    <dbReference type="NCBI Taxonomy" id="3038144"/>
    <lineage>
        <taxon>Bacteria</taxon>
        <taxon>Pseudomonadati</taxon>
        <taxon>Bacteroidota</taxon>
        <taxon>Bacteroidia</taxon>
        <taxon>Bacteroidales</taxon>
        <taxon>Muribaculaceae</taxon>
        <taxon>Muribaculum</taxon>
    </lineage>
</organism>
<sequence>MDIKAEKVNPYLDDKRPKTQQVRSMFNSIAPAYDVMNRMMTFGIDKLWRRKAVSMLKKHSACTGCRILDVATGTGDLALLLNRKLKPAKIIGIDISEKMIDIARQKYSSESKTENRQEVEFMTADCLNMPFSNESFKFVTVAYGVRNFEHLLLGYKEMFRVLEKGGQLCVIELSTPTGMLIKPFYKFYTRYIIPAVGRLISHDNRAYAYLPESIAAVPQGNEMTTLMREAGFSHACYHKLTFGVCTIYMATK</sequence>
<reference evidence="1" key="1">
    <citation type="submission" date="2019-04" db="EMBL/GenBank/DDBJ databases">
        <title>Microbes associate with the intestines of laboratory mice.</title>
        <authorList>
            <person name="Navarre W."/>
            <person name="Wong E."/>
            <person name="Huang K.C."/>
            <person name="Tropini C."/>
            <person name="Ng K."/>
            <person name="Yu B."/>
        </authorList>
    </citation>
    <scope>NUCLEOTIDE SEQUENCE</scope>
    <source>
        <strain evidence="1">NM86_A22</strain>
    </source>
</reference>
<dbReference type="EMBL" id="SSTG01000026">
    <property type="protein sequence ID" value="THG54230.1"/>
    <property type="molecule type" value="Genomic_DNA"/>
</dbReference>
<gene>
    <name evidence="1" type="primary">ubiE</name>
    <name evidence="1" type="ORF">E5990_03660</name>
</gene>
<dbReference type="Proteomes" id="UP000305401">
    <property type="component" value="Unassembled WGS sequence"/>
</dbReference>
<comment type="caution">
    <text evidence="1">The sequence shown here is derived from an EMBL/GenBank/DDBJ whole genome shotgun (WGS) entry which is preliminary data.</text>
</comment>
<keyword evidence="1" id="KW-0808">Transferase</keyword>
<protein>
    <submittedName>
        <fullName evidence="1">Bifunctional demethylmenaquinone methyltransferase/2-methoxy-6-polyprenyl-1,4-benzoquinol methylase UbiE</fullName>
    </submittedName>
</protein>
<evidence type="ECO:0000313" key="2">
    <source>
        <dbReference type="Proteomes" id="UP000305401"/>
    </source>
</evidence>
<keyword evidence="1" id="KW-0489">Methyltransferase</keyword>